<gene>
    <name evidence="2" type="ORF">F2Q69_00022792</name>
</gene>
<proteinExistence type="predicted"/>
<feature type="region of interest" description="Disordered" evidence="1">
    <location>
        <begin position="1"/>
        <end position="96"/>
    </location>
</feature>
<comment type="caution">
    <text evidence="2">The sequence shown here is derived from an EMBL/GenBank/DDBJ whole genome shotgun (WGS) entry which is preliminary data.</text>
</comment>
<evidence type="ECO:0000313" key="2">
    <source>
        <dbReference type="EMBL" id="KAF3536752.1"/>
    </source>
</evidence>
<dbReference type="Proteomes" id="UP000712600">
    <property type="component" value="Unassembled WGS sequence"/>
</dbReference>
<accession>A0A8S9QAR4</accession>
<evidence type="ECO:0000313" key="3">
    <source>
        <dbReference type="Proteomes" id="UP000712600"/>
    </source>
</evidence>
<evidence type="ECO:0000256" key="1">
    <source>
        <dbReference type="SAM" id="MobiDB-lite"/>
    </source>
</evidence>
<name>A0A8S9QAR4_BRACR</name>
<sequence length="111" mass="12568">MDPNQTRSGHIRHKTIDIDLPRPGSRKLTSLEDPAYSDLPTKTRTMTDPKKKSLPESESPSPVTNGPALDHKQRTNHTSNRPYPEERYQKIKASSSMNMKRLSLICPTMTP</sequence>
<organism evidence="2 3">
    <name type="scientific">Brassica cretica</name>
    <name type="common">Mustard</name>
    <dbReference type="NCBI Taxonomy" id="69181"/>
    <lineage>
        <taxon>Eukaryota</taxon>
        <taxon>Viridiplantae</taxon>
        <taxon>Streptophyta</taxon>
        <taxon>Embryophyta</taxon>
        <taxon>Tracheophyta</taxon>
        <taxon>Spermatophyta</taxon>
        <taxon>Magnoliopsida</taxon>
        <taxon>eudicotyledons</taxon>
        <taxon>Gunneridae</taxon>
        <taxon>Pentapetalae</taxon>
        <taxon>rosids</taxon>
        <taxon>malvids</taxon>
        <taxon>Brassicales</taxon>
        <taxon>Brassicaceae</taxon>
        <taxon>Brassiceae</taxon>
        <taxon>Brassica</taxon>
    </lineage>
</organism>
<dbReference type="AlphaFoldDB" id="A0A8S9QAR4"/>
<feature type="compositionally biased region" description="Basic and acidic residues" evidence="1">
    <location>
        <begin position="45"/>
        <end position="55"/>
    </location>
</feature>
<dbReference type="EMBL" id="QGKX02001290">
    <property type="protein sequence ID" value="KAF3536752.1"/>
    <property type="molecule type" value="Genomic_DNA"/>
</dbReference>
<reference evidence="2" key="1">
    <citation type="submission" date="2019-12" db="EMBL/GenBank/DDBJ databases">
        <title>Genome sequencing and annotation of Brassica cretica.</title>
        <authorList>
            <person name="Studholme D.J."/>
            <person name="Sarris P."/>
        </authorList>
    </citation>
    <scope>NUCLEOTIDE SEQUENCE</scope>
    <source>
        <strain evidence="2">PFS-109/04</strain>
        <tissue evidence="2">Leaf</tissue>
    </source>
</reference>
<protein>
    <submittedName>
        <fullName evidence="2">Uncharacterized protein</fullName>
    </submittedName>
</protein>